<organism evidence="11 12">
    <name type="scientific">Lactuca saligna</name>
    <name type="common">Willowleaf lettuce</name>
    <dbReference type="NCBI Taxonomy" id="75948"/>
    <lineage>
        <taxon>Eukaryota</taxon>
        <taxon>Viridiplantae</taxon>
        <taxon>Streptophyta</taxon>
        <taxon>Embryophyta</taxon>
        <taxon>Tracheophyta</taxon>
        <taxon>Spermatophyta</taxon>
        <taxon>Magnoliopsida</taxon>
        <taxon>eudicotyledons</taxon>
        <taxon>Gunneridae</taxon>
        <taxon>Pentapetalae</taxon>
        <taxon>asterids</taxon>
        <taxon>campanulids</taxon>
        <taxon>Asterales</taxon>
        <taxon>Asteraceae</taxon>
        <taxon>Cichorioideae</taxon>
        <taxon>Cichorieae</taxon>
        <taxon>Lactucinae</taxon>
        <taxon>Lactuca</taxon>
    </lineage>
</organism>
<dbReference type="GO" id="GO:0006508">
    <property type="term" value="P:proteolysis"/>
    <property type="evidence" value="ECO:0007669"/>
    <property type="project" value="UniProtKB-KW"/>
</dbReference>
<comment type="subcellular location">
    <subcellularLocation>
        <location evidence="1">Membrane</location>
    </subcellularLocation>
</comment>
<reference evidence="11" key="1">
    <citation type="submission" date="2023-04" db="EMBL/GenBank/DDBJ databases">
        <authorList>
            <person name="Vijverberg K."/>
            <person name="Xiong W."/>
            <person name="Schranz E."/>
        </authorList>
    </citation>
    <scope>NUCLEOTIDE SEQUENCE</scope>
</reference>
<sequence length="188" mass="20759">MKHAFFKAGFHPAYWIPKIKPPRLFRLARKSPRAFIFIAASHHHQTSNLAPPSREQQFRQECQIHDTGFQLGFPPPYSIPTSTLYAYQIGSVLSPLFSFFFFVFSASIVFGCSTSQTRVLTKADRAIDEIFGFGQQGQSVIAQLSSQGIAPDAFPYCLVGNGGGGGILVLGQIIEPTMVYTPLIQSQL</sequence>
<keyword evidence="4 9" id="KW-0812">Transmembrane</keyword>
<proteinExistence type="inferred from homology"/>
<name>A0AA36DWI9_LACSI</name>
<dbReference type="PANTHER" id="PTHR13683">
    <property type="entry name" value="ASPARTYL PROTEASES"/>
    <property type="match status" value="1"/>
</dbReference>
<dbReference type="SUPFAM" id="SSF50630">
    <property type="entry name" value="Acid proteases"/>
    <property type="match status" value="1"/>
</dbReference>
<dbReference type="Proteomes" id="UP001177003">
    <property type="component" value="Chromosome 2"/>
</dbReference>
<dbReference type="Gene3D" id="2.40.70.10">
    <property type="entry name" value="Acid Proteases"/>
    <property type="match status" value="1"/>
</dbReference>
<dbReference type="AlphaFoldDB" id="A0AA36DWI9"/>
<keyword evidence="12" id="KW-1185">Reference proteome</keyword>
<dbReference type="InterPro" id="IPR032861">
    <property type="entry name" value="TAXi_N"/>
</dbReference>
<dbReference type="Pfam" id="PF14543">
    <property type="entry name" value="TAXi_N"/>
    <property type="match status" value="1"/>
</dbReference>
<evidence type="ECO:0000256" key="1">
    <source>
        <dbReference type="ARBA" id="ARBA00004370"/>
    </source>
</evidence>
<dbReference type="PANTHER" id="PTHR13683:SF375">
    <property type="entry name" value="PEPTIDASE A1 DOMAIN-CONTAINING PROTEIN"/>
    <property type="match status" value="1"/>
</dbReference>
<evidence type="ECO:0000313" key="12">
    <source>
        <dbReference type="Proteomes" id="UP001177003"/>
    </source>
</evidence>
<protein>
    <recommendedName>
        <fullName evidence="10">Xylanase inhibitor N-terminal domain-containing protein</fullName>
    </recommendedName>
</protein>
<evidence type="ECO:0000256" key="9">
    <source>
        <dbReference type="SAM" id="Phobius"/>
    </source>
</evidence>
<evidence type="ECO:0000256" key="4">
    <source>
        <dbReference type="ARBA" id="ARBA00022692"/>
    </source>
</evidence>
<feature type="domain" description="Xylanase inhibitor N-terminal" evidence="10">
    <location>
        <begin position="107"/>
        <end position="172"/>
    </location>
</feature>
<evidence type="ECO:0000256" key="6">
    <source>
        <dbReference type="ARBA" id="ARBA00022801"/>
    </source>
</evidence>
<dbReference type="InterPro" id="IPR001461">
    <property type="entry name" value="Aspartic_peptidase_A1"/>
</dbReference>
<evidence type="ECO:0000256" key="8">
    <source>
        <dbReference type="ARBA" id="ARBA00023136"/>
    </source>
</evidence>
<gene>
    <name evidence="11" type="ORF">LSALG_LOCUS13932</name>
</gene>
<evidence type="ECO:0000256" key="2">
    <source>
        <dbReference type="ARBA" id="ARBA00007447"/>
    </source>
</evidence>
<comment type="similarity">
    <text evidence="2">Belongs to the peptidase A1 family.</text>
</comment>
<evidence type="ECO:0000256" key="7">
    <source>
        <dbReference type="ARBA" id="ARBA00022989"/>
    </source>
</evidence>
<keyword evidence="7 9" id="KW-1133">Transmembrane helix</keyword>
<keyword evidence="5" id="KW-0732">Signal</keyword>
<keyword evidence="3" id="KW-0645">Protease</keyword>
<dbReference type="EMBL" id="OX465078">
    <property type="protein sequence ID" value="CAI9273808.1"/>
    <property type="molecule type" value="Genomic_DNA"/>
</dbReference>
<dbReference type="GO" id="GO:0004190">
    <property type="term" value="F:aspartic-type endopeptidase activity"/>
    <property type="evidence" value="ECO:0007669"/>
    <property type="project" value="InterPro"/>
</dbReference>
<feature type="transmembrane region" description="Helical" evidence="9">
    <location>
        <begin position="85"/>
        <end position="112"/>
    </location>
</feature>
<keyword evidence="6" id="KW-0378">Hydrolase</keyword>
<evidence type="ECO:0000259" key="10">
    <source>
        <dbReference type="Pfam" id="PF14543"/>
    </source>
</evidence>
<dbReference type="InterPro" id="IPR021109">
    <property type="entry name" value="Peptidase_aspartic_dom_sf"/>
</dbReference>
<evidence type="ECO:0000313" key="11">
    <source>
        <dbReference type="EMBL" id="CAI9273808.1"/>
    </source>
</evidence>
<evidence type="ECO:0000256" key="5">
    <source>
        <dbReference type="ARBA" id="ARBA00022729"/>
    </source>
</evidence>
<keyword evidence="8 9" id="KW-0472">Membrane</keyword>
<accession>A0AA36DWI9</accession>
<evidence type="ECO:0000256" key="3">
    <source>
        <dbReference type="ARBA" id="ARBA00022670"/>
    </source>
</evidence>
<dbReference type="GO" id="GO:0016020">
    <property type="term" value="C:membrane"/>
    <property type="evidence" value="ECO:0007669"/>
    <property type="project" value="UniProtKB-SubCell"/>
</dbReference>